<protein>
    <submittedName>
        <fullName evidence="3">Uncharacterized protein</fullName>
    </submittedName>
</protein>
<evidence type="ECO:0000256" key="2">
    <source>
        <dbReference type="SAM" id="SignalP"/>
    </source>
</evidence>
<dbReference type="EMBL" id="SNZR01000015">
    <property type="protein sequence ID" value="TDR88096.1"/>
    <property type="molecule type" value="Genomic_DNA"/>
</dbReference>
<comment type="caution">
    <text evidence="3">The sequence shown here is derived from an EMBL/GenBank/DDBJ whole genome shotgun (WGS) entry which is preliminary data.</text>
</comment>
<feature type="signal peptide" evidence="2">
    <location>
        <begin position="1"/>
        <end position="22"/>
    </location>
</feature>
<feature type="region of interest" description="Disordered" evidence="1">
    <location>
        <begin position="43"/>
        <end position="85"/>
    </location>
</feature>
<dbReference type="Proteomes" id="UP000295122">
    <property type="component" value="Unassembled WGS sequence"/>
</dbReference>
<feature type="chain" id="PRO_5020677730" evidence="2">
    <location>
        <begin position="23"/>
        <end position="85"/>
    </location>
</feature>
<reference evidence="3 4" key="1">
    <citation type="submission" date="2019-03" db="EMBL/GenBank/DDBJ databases">
        <title>Genomic Encyclopedia of Type Strains, Phase IV (KMG-IV): sequencing the most valuable type-strain genomes for metagenomic binning, comparative biology and taxonomic classification.</title>
        <authorList>
            <person name="Goeker M."/>
        </authorList>
    </citation>
    <scope>NUCLEOTIDE SEQUENCE [LARGE SCALE GENOMIC DNA]</scope>
    <source>
        <strain evidence="3 4">DSM 25903</strain>
    </source>
</reference>
<name>A0A4R7BVY0_9HYPH</name>
<gene>
    <name evidence="3" type="ORF">EV668_3964</name>
</gene>
<proteinExistence type="predicted"/>
<dbReference type="RefSeq" id="WP_133773299.1">
    <property type="nucleotide sequence ID" value="NZ_SNZR01000015.1"/>
</dbReference>
<organism evidence="3 4">
    <name type="scientific">Enterovirga rhinocerotis</name>
    <dbReference type="NCBI Taxonomy" id="1339210"/>
    <lineage>
        <taxon>Bacteria</taxon>
        <taxon>Pseudomonadati</taxon>
        <taxon>Pseudomonadota</taxon>
        <taxon>Alphaproteobacteria</taxon>
        <taxon>Hyphomicrobiales</taxon>
        <taxon>Methylobacteriaceae</taxon>
        <taxon>Enterovirga</taxon>
    </lineage>
</organism>
<accession>A0A4R7BVY0</accession>
<evidence type="ECO:0000256" key="1">
    <source>
        <dbReference type="SAM" id="MobiDB-lite"/>
    </source>
</evidence>
<keyword evidence="4" id="KW-1185">Reference proteome</keyword>
<evidence type="ECO:0000313" key="4">
    <source>
        <dbReference type="Proteomes" id="UP000295122"/>
    </source>
</evidence>
<keyword evidence="2" id="KW-0732">Signal</keyword>
<dbReference type="AlphaFoldDB" id="A0A4R7BVY0"/>
<feature type="compositionally biased region" description="Polar residues" evidence="1">
    <location>
        <begin position="43"/>
        <end position="67"/>
    </location>
</feature>
<evidence type="ECO:0000313" key="3">
    <source>
        <dbReference type="EMBL" id="TDR88096.1"/>
    </source>
</evidence>
<sequence>MRLFVAAAALAGGLAFSFGASAQYDSAASRAENQVGSINRSITTQERGRALQQQNQFETNAIRNQITRPAPPPLVPSPMAAPLRR</sequence>